<dbReference type="GO" id="GO:0005524">
    <property type="term" value="F:ATP binding"/>
    <property type="evidence" value="ECO:0007669"/>
    <property type="project" value="UniProtKB-UniRule"/>
</dbReference>
<dbReference type="EMBL" id="JACHFM010000002">
    <property type="protein sequence ID" value="MBB5222406.1"/>
    <property type="molecule type" value="Genomic_DNA"/>
</dbReference>
<reference evidence="12 13" key="1">
    <citation type="submission" date="2020-08" db="EMBL/GenBank/DDBJ databases">
        <title>Genomic Encyclopedia of Type Strains, Phase IV (KMG-IV): sequencing the most valuable type-strain genomes for metagenomic binning, comparative biology and taxonomic classification.</title>
        <authorList>
            <person name="Goeker M."/>
        </authorList>
    </citation>
    <scope>NUCLEOTIDE SEQUENCE [LARGE SCALE GENOMIC DNA]</scope>
    <source>
        <strain evidence="12 13">DSM 101730</strain>
    </source>
</reference>
<proteinExistence type="inferred from homology"/>
<keyword evidence="6 11" id="KW-0067">ATP-binding</keyword>
<comment type="subunit">
    <text evidence="11">The system is composed of three essential subunits: KdpA, KdpB and KdpC.</text>
</comment>
<keyword evidence="3 11" id="KW-0633">Potassium transport</keyword>
<protein>
    <recommendedName>
        <fullName evidence="11">Potassium-transporting ATPase KdpC subunit</fullName>
    </recommendedName>
    <alternativeName>
        <fullName evidence="11">ATP phosphohydrolase [potassium-transporting] C chain</fullName>
    </alternativeName>
    <alternativeName>
        <fullName evidence="11">Potassium-binding and translocating subunit C</fullName>
    </alternativeName>
    <alternativeName>
        <fullName evidence="11">Potassium-translocating ATPase C chain</fullName>
    </alternativeName>
</protein>
<keyword evidence="9 11" id="KW-0406">Ion transport</keyword>
<accession>A0A840SRD0</accession>
<evidence type="ECO:0000256" key="5">
    <source>
        <dbReference type="ARBA" id="ARBA00022741"/>
    </source>
</evidence>
<keyword evidence="8 11" id="KW-1133">Transmembrane helix</keyword>
<evidence type="ECO:0000256" key="4">
    <source>
        <dbReference type="ARBA" id="ARBA00022692"/>
    </source>
</evidence>
<evidence type="ECO:0000256" key="7">
    <source>
        <dbReference type="ARBA" id="ARBA00022958"/>
    </source>
</evidence>
<dbReference type="GO" id="GO:0008556">
    <property type="term" value="F:P-type potassium transmembrane transporter activity"/>
    <property type="evidence" value="ECO:0007669"/>
    <property type="project" value="InterPro"/>
</dbReference>
<dbReference type="Pfam" id="PF02669">
    <property type="entry name" value="KdpC"/>
    <property type="match status" value="1"/>
</dbReference>
<keyword evidence="1 11" id="KW-0813">Transport</keyword>
<gene>
    <name evidence="11" type="primary">kdpC</name>
    <name evidence="12" type="ORF">HNP73_002342</name>
</gene>
<keyword evidence="13" id="KW-1185">Reference proteome</keyword>
<comment type="caution">
    <text evidence="12">The sequence shown here is derived from an EMBL/GenBank/DDBJ whole genome shotgun (WGS) entry which is preliminary data.</text>
</comment>
<keyword evidence="7 11" id="KW-0630">Potassium</keyword>
<evidence type="ECO:0000256" key="2">
    <source>
        <dbReference type="ARBA" id="ARBA00022475"/>
    </source>
</evidence>
<keyword evidence="5 11" id="KW-0547">Nucleotide-binding</keyword>
<evidence type="ECO:0000256" key="1">
    <source>
        <dbReference type="ARBA" id="ARBA00022448"/>
    </source>
</evidence>
<keyword evidence="4 11" id="KW-0812">Transmembrane</keyword>
<feature type="transmembrane region" description="Helical" evidence="11">
    <location>
        <begin position="7"/>
        <end position="26"/>
    </location>
</feature>
<dbReference type="PANTHER" id="PTHR30042:SF2">
    <property type="entry name" value="POTASSIUM-TRANSPORTING ATPASE KDPC SUBUNIT"/>
    <property type="match status" value="1"/>
</dbReference>
<evidence type="ECO:0000256" key="9">
    <source>
        <dbReference type="ARBA" id="ARBA00023065"/>
    </source>
</evidence>
<name>A0A840SRD0_9RHOB</name>
<evidence type="ECO:0000256" key="8">
    <source>
        <dbReference type="ARBA" id="ARBA00022989"/>
    </source>
</evidence>
<dbReference type="AlphaFoldDB" id="A0A840SRD0"/>
<comment type="subcellular location">
    <subcellularLocation>
        <location evidence="11">Cell membrane</location>
        <topology evidence="11">Single-pass membrane protein</topology>
    </subcellularLocation>
</comment>
<evidence type="ECO:0000256" key="11">
    <source>
        <dbReference type="HAMAP-Rule" id="MF_00276"/>
    </source>
</evidence>
<comment type="function">
    <text evidence="11">Part of the high-affinity ATP-driven potassium transport (or Kdp) system, which catalyzes the hydrolysis of ATP coupled with the electrogenic transport of potassium into the cytoplasm. This subunit acts as a catalytic chaperone that increases the ATP-binding affinity of the ATP-hydrolyzing subunit KdpB by the formation of a transient KdpB/KdpC/ATP ternary complex.</text>
</comment>
<dbReference type="PANTHER" id="PTHR30042">
    <property type="entry name" value="POTASSIUM-TRANSPORTING ATPASE C CHAIN"/>
    <property type="match status" value="1"/>
</dbReference>
<evidence type="ECO:0000313" key="12">
    <source>
        <dbReference type="EMBL" id="MBB5222406.1"/>
    </source>
</evidence>
<evidence type="ECO:0000256" key="10">
    <source>
        <dbReference type="ARBA" id="ARBA00023136"/>
    </source>
</evidence>
<dbReference type="RefSeq" id="WP_184149188.1">
    <property type="nucleotide sequence ID" value="NZ_JACHFM010000002.1"/>
</dbReference>
<keyword evidence="2 11" id="KW-1003">Cell membrane</keyword>
<comment type="similarity">
    <text evidence="11">Belongs to the KdpC family.</text>
</comment>
<dbReference type="HAMAP" id="MF_00276">
    <property type="entry name" value="KdpC"/>
    <property type="match status" value="1"/>
</dbReference>
<evidence type="ECO:0000256" key="6">
    <source>
        <dbReference type="ARBA" id="ARBA00022840"/>
    </source>
</evidence>
<dbReference type="Proteomes" id="UP000549457">
    <property type="component" value="Unassembled WGS sequence"/>
</dbReference>
<dbReference type="NCBIfam" id="NF001454">
    <property type="entry name" value="PRK00315.1"/>
    <property type="match status" value="1"/>
</dbReference>
<dbReference type="GO" id="GO:0005886">
    <property type="term" value="C:plasma membrane"/>
    <property type="evidence" value="ECO:0007669"/>
    <property type="project" value="UniProtKB-SubCell"/>
</dbReference>
<dbReference type="NCBIfam" id="TIGR00681">
    <property type="entry name" value="kdpC"/>
    <property type="match status" value="1"/>
</dbReference>
<dbReference type="PIRSF" id="PIRSF001296">
    <property type="entry name" value="K_ATPase_KdpC"/>
    <property type="match status" value="1"/>
</dbReference>
<organism evidence="12 13">
    <name type="scientific">Amaricoccus macauensis</name>
    <dbReference type="NCBI Taxonomy" id="57001"/>
    <lineage>
        <taxon>Bacteria</taxon>
        <taxon>Pseudomonadati</taxon>
        <taxon>Pseudomonadota</taxon>
        <taxon>Alphaproteobacteria</taxon>
        <taxon>Rhodobacterales</taxon>
        <taxon>Paracoccaceae</taxon>
        <taxon>Amaricoccus</taxon>
    </lineage>
</organism>
<sequence>MLKHLRPAIVMIVVLTLITGILYPLAITGIAQATMPRQANGSIIERDGIVVGSALIGQSFTTPGYFHGRPSATAPEPYNAAASGGSNLGPTNPALIERIKLAADALRAENPAAPIPIDLVTASSSGLDPHISPAAAEFQLPRVAAERGLPEDQVRTLIAENTEGRTLGLIGEPRVNVLTLNLALDDLATH</sequence>
<dbReference type="InterPro" id="IPR003820">
    <property type="entry name" value="KdpC"/>
</dbReference>
<keyword evidence="10 11" id="KW-0472">Membrane</keyword>
<evidence type="ECO:0000313" key="13">
    <source>
        <dbReference type="Proteomes" id="UP000549457"/>
    </source>
</evidence>
<evidence type="ECO:0000256" key="3">
    <source>
        <dbReference type="ARBA" id="ARBA00022538"/>
    </source>
</evidence>